<protein>
    <submittedName>
        <fullName evidence="1">Uncharacterized protein</fullName>
    </submittedName>
</protein>
<evidence type="ECO:0000313" key="1">
    <source>
        <dbReference type="EMBL" id="AXN53559.1"/>
    </source>
</evidence>
<accession>A0A346FCU5</accession>
<dbReference type="Proteomes" id="UP000259952">
    <property type="component" value="Segment"/>
</dbReference>
<keyword evidence="2" id="KW-1185">Reference proteome</keyword>
<proteinExistence type="predicted"/>
<dbReference type="RefSeq" id="YP_009807556.1">
    <property type="nucleotide sequence ID" value="NC_048027.1"/>
</dbReference>
<evidence type="ECO:0000313" key="2">
    <source>
        <dbReference type="Proteomes" id="UP000259952"/>
    </source>
</evidence>
<name>A0A346FCU5_9CAUD</name>
<dbReference type="KEGG" id="vg:54998439"/>
<organism evidence="1 2">
    <name type="scientific">Gordonia phage Fryberger</name>
    <dbReference type="NCBI Taxonomy" id="2250392"/>
    <lineage>
        <taxon>Viruses</taxon>
        <taxon>Duplodnaviria</taxon>
        <taxon>Heunggongvirae</taxon>
        <taxon>Uroviricota</taxon>
        <taxon>Caudoviricetes</taxon>
        <taxon>Ronaldovirus</taxon>
        <taxon>Ronaldovirus fryberger</taxon>
    </lineage>
</organism>
<gene>
    <name evidence="1" type="primary">3b</name>
    <name evidence="1" type="ORF">SEA_FRYBERGER_4</name>
</gene>
<sequence>MGFTCPMCDTYLDGHQSVTDDEGQPRAGDVSICASCGTLLEMGYHPLTNECATCDE</sequence>
<reference evidence="1 2" key="1">
    <citation type="submission" date="2018-06" db="EMBL/GenBank/DDBJ databases">
        <authorList>
            <person name="Searcy Z.E."/>
            <person name="Delesalle V.A."/>
            <person name="Garlena R.A."/>
            <person name="Russell D.A."/>
            <person name="Pope W.H."/>
            <person name="Jacobs-Sera D."/>
            <person name="Hatfull G.F."/>
        </authorList>
    </citation>
    <scope>NUCLEOTIDE SEQUENCE [LARGE SCALE GENOMIC DNA]</scope>
</reference>
<dbReference type="GeneID" id="54998439"/>
<dbReference type="EMBL" id="MH479913">
    <property type="protein sequence ID" value="AXN53559.1"/>
    <property type="molecule type" value="Genomic_DNA"/>
</dbReference>